<protein>
    <recommendedName>
        <fullName evidence="2">Ribonuclease P protein component 2</fullName>
        <shortName evidence="2">RNase P component 2</shortName>
        <ecNumber evidence="2">3.1.26.5</ecNumber>
    </recommendedName>
    <alternativeName>
        <fullName evidence="2">Pop5</fullName>
    </alternativeName>
</protein>
<reference evidence="4" key="1">
    <citation type="journal article" date="2020" name="mSystems">
        <title>Genome- and Community-Level Interaction Insights into Carbon Utilization and Element Cycling Functions of Hydrothermarchaeota in Hydrothermal Sediment.</title>
        <authorList>
            <person name="Zhou Z."/>
            <person name="Liu Y."/>
            <person name="Xu W."/>
            <person name="Pan J."/>
            <person name="Luo Z.H."/>
            <person name="Li M."/>
        </authorList>
    </citation>
    <scope>NUCLEOTIDE SEQUENCE [LARGE SCALE GENOMIC DNA]</scope>
    <source>
        <strain evidence="4">SpSt-885</strain>
    </source>
</reference>
<dbReference type="PANTHER" id="PTHR15441">
    <property type="entry name" value="RIBONUCLEASE P PROTEIN SUBUNIT P14"/>
    <property type="match status" value="1"/>
</dbReference>
<sequence length="159" mass="18241">MYIEVIILAIILALDTIAIVILFVKLFRLKSRPITDSESRTTFLASSYSIRKLKKRYLVFSIISEGNVNKDRIQTSILRAMSKLYGEPFAYAAQPTLIFYDEGRKLGILRVRRESYSQLMASLHIAGKDEEPRILFVPMKTTGSVKKAREIIERLKPDL</sequence>
<comment type="similarity">
    <text evidence="2">Belongs to the eukaryotic/archaeal RNase P protein component 2 family.</text>
</comment>
<dbReference type="GO" id="GO:0030677">
    <property type="term" value="C:ribonuclease P complex"/>
    <property type="evidence" value="ECO:0007669"/>
    <property type="project" value="UniProtKB-UniRule"/>
</dbReference>
<name>A0A7J3SJE2_9CREN</name>
<dbReference type="Pfam" id="PF01900">
    <property type="entry name" value="RNase_P_Rpp14"/>
    <property type="match status" value="1"/>
</dbReference>
<evidence type="ECO:0000256" key="2">
    <source>
        <dbReference type="HAMAP-Rule" id="MF_00755"/>
    </source>
</evidence>
<comment type="catalytic activity">
    <reaction evidence="2">
        <text>Endonucleolytic cleavage of RNA, removing 5'-extranucleotides from tRNA precursor.</text>
        <dbReference type="EC" id="3.1.26.5"/>
    </reaction>
</comment>
<dbReference type="GO" id="GO:0001682">
    <property type="term" value="P:tRNA 5'-leader removal"/>
    <property type="evidence" value="ECO:0007669"/>
    <property type="project" value="UniProtKB-UniRule"/>
</dbReference>
<keyword evidence="1 2" id="KW-0819">tRNA processing</keyword>
<evidence type="ECO:0000256" key="1">
    <source>
        <dbReference type="ARBA" id="ARBA00022694"/>
    </source>
</evidence>
<dbReference type="InterPro" id="IPR038085">
    <property type="entry name" value="Rnp2-like_sf"/>
</dbReference>
<keyword evidence="3" id="KW-0812">Transmembrane</keyword>
<feature type="transmembrane region" description="Helical" evidence="3">
    <location>
        <begin position="6"/>
        <end position="27"/>
    </location>
</feature>
<keyword evidence="2" id="KW-0540">Nuclease</keyword>
<dbReference type="GO" id="GO:0005737">
    <property type="term" value="C:cytoplasm"/>
    <property type="evidence" value="ECO:0007669"/>
    <property type="project" value="UniProtKB-SubCell"/>
</dbReference>
<dbReference type="EC" id="3.1.26.5" evidence="2"/>
<organism evidence="4">
    <name type="scientific">Fervidicoccus fontis</name>
    <dbReference type="NCBI Taxonomy" id="683846"/>
    <lineage>
        <taxon>Archaea</taxon>
        <taxon>Thermoproteota</taxon>
        <taxon>Thermoprotei</taxon>
        <taxon>Fervidicoccales</taxon>
        <taxon>Fervidicoccaceae</taxon>
        <taxon>Fervidicoccus</taxon>
    </lineage>
</organism>
<comment type="subunit">
    <text evidence="2">Consists of a catalytic RNA component and at least 4-5 protein subunits.</text>
</comment>
<dbReference type="Gene3D" id="3.30.70.3250">
    <property type="entry name" value="Ribonuclease P, Pop5 subunit"/>
    <property type="match status" value="1"/>
</dbReference>
<dbReference type="HAMAP" id="MF_00755">
    <property type="entry name" value="RNase_P_2"/>
    <property type="match status" value="1"/>
</dbReference>
<dbReference type="AlphaFoldDB" id="A0A7J3SJE2"/>
<gene>
    <name evidence="2" type="primary">rnp2</name>
    <name evidence="4" type="ORF">ENW83_00715</name>
</gene>
<proteinExistence type="inferred from homology"/>
<dbReference type="SUPFAM" id="SSF160350">
    <property type="entry name" value="Rnp2-like"/>
    <property type="match status" value="1"/>
</dbReference>
<evidence type="ECO:0000256" key="3">
    <source>
        <dbReference type="SAM" id="Phobius"/>
    </source>
</evidence>
<keyword evidence="2" id="KW-0963">Cytoplasm</keyword>
<dbReference type="InterPro" id="IPR002759">
    <property type="entry name" value="Pop5/Rpp14/Rnp2-like"/>
</dbReference>
<keyword evidence="2" id="KW-0378">Hydrolase</keyword>
<comment type="subcellular location">
    <subcellularLocation>
        <location evidence="2">Cytoplasm</location>
    </subcellularLocation>
</comment>
<dbReference type="GO" id="GO:0004526">
    <property type="term" value="F:ribonuclease P activity"/>
    <property type="evidence" value="ECO:0007669"/>
    <property type="project" value="UniProtKB-UniRule"/>
</dbReference>
<keyword evidence="3" id="KW-0472">Membrane</keyword>
<keyword evidence="2" id="KW-0255">Endonuclease</keyword>
<dbReference type="PANTHER" id="PTHR15441:SF2">
    <property type="entry name" value="RIBONUCLEASE P_MRP PROTEIN SUBUNIT POP5"/>
    <property type="match status" value="1"/>
</dbReference>
<comment type="function">
    <text evidence="2">Part of ribonuclease P, a protein complex that generates mature tRNA molecules by cleaving their 5'-ends.</text>
</comment>
<keyword evidence="3" id="KW-1133">Transmembrane helix</keyword>
<accession>A0A7J3SJE2</accession>
<dbReference type="EMBL" id="DTLS01000025">
    <property type="protein sequence ID" value="HGZ59716.1"/>
    <property type="molecule type" value="Genomic_DNA"/>
</dbReference>
<evidence type="ECO:0000313" key="4">
    <source>
        <dbReference type="EMBL" id="HGZ59716.1"/>
    </source>
</evidence>
<comment type="caution">
    <text evidence="4">The sequence shown here is derived from an EMBL/GenBank/DDBJ whole genome shotgun (WGS) entry which is preliminary data.</text>
</comment>